<protein>
    <submittedName>
        <fullName evidence="3">PKD_channel domain-containing protein</fullName>
    </submittedName>
</protein>
<evidence type="ECO:0000313" key="2">
    <source>
        <dbReference type="Proteomes" id="UP000270296"/>
    </source>
</evidence>
<dbReference type="EMBL" id="UZAM01015831">
    <property type="protein sequence ID" value="VDP40762.1"/>
    <property type="molecule type" value="Genomic_DNA"/>
</dbReference>
<keyword evidence="2" id="KW-1185">Reference proteome</keyword>
<evidence type="ECO:0000313" key="1">
    <source>
        <dbReference type="EMBL" id="VDP40762.1"/>
    </source>
</evidence>
<evidence type="ECO:0000313" key="3">
    <source>
        <dbReference type="WBParaSite" id="SBAD_0001190901-mRNA-1"/>
    </source>
</evidence>
<reference evidence="1 2" key="2">
    <citation type="submission" date="2018-11" db="EMBL/GenBank/DDBJ databases">
        <authorList>
            <consortium name="Pathogen Informatics"/>
        </authorList>
    </citation>
    <scope>NUCLEOTIDE SEQUENCE [LARGE SCALE GENOMIC DNA]</scope>
</reference>
<accession>A0A183J6M5</accession>
<dbReference type="WBParaSite" id="SBAD_0001190901-mRNA-1">
    <property type="protein sequence ID" value="SBAD_0001190901-mRNA-1"/>
    <property type="gene ID" value="SBAD_0001190901"/>
</dbReference>
<reference evidence="3" key="1">
    <citation type="submission" date="2016-06" db="UniProtKB">
        <authorList>
            <consortium name="WormBaseParasite"/>
        </authorList>
    </citation>
    <scope>IDENTIFICATION</scope>
</reference>
<organism evidence="3">
    <name type="scientific">Soboliphyme baturini</name>
    <dbReference type="NCBI Taxonomy" id="241478"/>
    <lineage>
        <taxon>Eukaryota</taxon>
        <taxon>Metazoa</taxon>
        <taxon>Ecdysozoa</taxon>
        <taxon>Nematoda</taxon>
        <taxon>Enoplea</taxon>
        <taxon>Dorylaimia</taxon>
        <taxon>Dioctophymatida</taxon>
        <taxon>Dioctophymatoidea</taxon>
        <taxon>Soboliphymatidae</taxon>
        <taxon>Soboliphyme</taxon>
    </lineage>
</organism>
<sequence length="84" mass="9954">MRNRYAYGYDVKRGMPFWKVLFSFNSVQPVNAAWYDHYFRDAWYNGVGNGLYNIDVPDHIIHSEDLKPRDFVMVDNKVLSKVCC</sequence>
<name>A0A183J6M5_9BILA</name>
<dbReference type="AlphaFoldDB" id="A0A183J6M5"/>
<proteinExistence type="predicted"/>
<dbReference type="Proteomes" id="UP000270296">
    <property type="component" value="Unassembled WGS sequence"/>
</dbReference>
<gene>
    <name evidence="1" type="ORF">SBAD_LOCUS11522</name>
</gene>